<keyword evidence="1" id="KW-1185">Reference proteome</keyword>
<dbReference type="Proteomes" id="UP000887574">
    <property type="component" value="Unplaced"/>
</dbReference>
<organism evidence="1 2">
    <name type="scientific">Ditylenchus dipsaci</name>
    <dbReference type="NCBI Taxonomy" id="166011"/>
    <lineage>
        <taxon>Eukaryota</taxon>
        <taxon>Metazoa</taxon>
        <taxon>Ecdysozoa</taxon>
        <taxon>Nematoda</taxon>
        <taxon>Chromadorea</taxon>
        <taxon>Rhabditida</taxon>
        <taxon>Tylenchina</taxon>
        <taxon>Tylenchomorpha</taxon>
        <taxon>Sphaerularioidea</taxon>
        <taxon>Anguinidae</taxon>
        <taxon>Anguininae</taxon>
        <taxon>Ditylenchus</taxon>
    </lineage>
</organism>
<accession>A0A915E3Y5</accession>
<evidence type="ECO:0000313" key="2">
    <source>
        <dbReference type="WBParaSite" id="jg26705"/>
    </source>
</evidence>
<reference evidence="2" key="1">
    <citation type="submission" date="2022-11" db="UniProtKB">
        <authorList>
            <consortium name="WormBaseParasite"/>
        </authorList>
    </citation>
    <scope>IDENTIFICATION</scope>
</reference>
<sequence length="207" mass="23250">MKNSRSNATVFTEIMLKKPYKQKPDSTQKVVHCYFVFEDSTSSFDEKLKFANAVLTTFIDPSNTNASTMSLKNEAIAEIGEAELRDSVKNLFDCLQTMEKFHEAVFGLRSCSFLIKQPDKTAAHFHKLTLHASGKFVAQLTAFLSSSKSNSEEESKQVIPSNILELVLESQRLVVAQLTKKKTSSEEDVGKIEQNVGKLKEYLQSLQ</sequence>
<dbReference type="WBParaSite" id="jg26705">
    <property type="protein sequence ID" value="jg26705"/>
    <property type="gene ID" value="jg26705"/>
</dbReference>
<evidence type="ECO:0000313" key="1">
    <source>
        <dbReference type="Proteomes" id="UP000887574"/>
    </source>
</evidence>
<protein>
    <submittedName>
        <fullName evidence="2">Uncharacterized protein</fullName>
    </submittedName>
</protein>
<proteinExistence type="predicted"/>
<dbReference type="AlphaFoldDB" id="A0A915E3Y5"/>
<name>A0A915E3Y5_9BILA</name>